<dbReference type="GeneID" id="34619307"/>
<dbReference type="VEuPathDB" id="ToxoDB:cyc_02454"/>
<dbReference type="GO" id="GO:0003677">
    <property type="term" value="F:DNA binding"/>
    <property type="evidence" value="ECO:0007669"/>
    <property type="project" value="UniProtKB-UniRule"/>
</dbReference>
<gene>
    <name evidence="1" type="ORF">cyc_02454</name>
</gene>
<keyword evidence="2" id="KW-1185">Reference proteome</keyword>
<proteinExistence type="predicted"/>
<dbReference type="GO" id="GO:0005634">
    <property type="term" value="C:nucleus"/>
    <property type="evidence" value="ECO:0007669"/>
    <property type="project" value="UniProtKB-UniRule"/>
</dbReference>
<dbReference type="OrthoDB" id="1919336at2759"/>
<dbReference type="InterPro" id="IPR009071">
    <property type="entry name" value="HMG_box_dom"/>
</dbReference>
<dbReference type="InterPro" id="IPR036910">
    <property type="entry name" value="HMG_box_dom_sf"/>
</dbReference>
<dbReference type="Proteomes" id="UP000095192">
    <property type="component" value="Unassembled WGS sequence"/>
</dbReference>
<dbReference type="Gene3D" id="1.10.30.10">
    <property type="entry name" value="High mobility group box domain"/>
    <property type="match status" value="1"/>
</dbReference>
<reference evidence="1 2" key="1">
    <citation type="journal article" date="2016" name="BMC Genomics">
        <title>Comparative genomics reveals Cyclospora cayetanensis possesses coccidia-like metabolism and invasion components but unique surface antigens.</title>
        <authorList>
            <person name="Liu S."/>
            <person name="Wang L."/>
            <person name="Zheng H."/>
            <person name="Xu Z."/>
            <person name="Roellig D.M."/>
            <person name="Li N."/>
            <person name="Frace M.A."/>
            <person name="Tang K."/>
            <person name="Arrowood M.J."/>
            <person name="Moss D.M."/>
            <person name="Zhang L."/>
            <person name="Feng Y."/>
            <person name="Xiao L."/>
        </authorList>
    </citation>
    <scope>NUCLEOTIDE SEQUENCE [LARGE SCALE GENOMIC DNA]</scope>
    <source>
        <strain evidence="1 2">CHN_HEN01</strain>
    </source>
</reference>
<dbReference type="SUPFAM" id="SSF47095">
    <property type="entry name" value="HMG-box"/>
    <property type="match status" value="1"/>
</dbReference>
<protein>
    <submittedName>
        <fullName evidence="1">Uncharacterized protein</fullName>
    </submittedName>
</protein>
<dbReference type="Pfam" id="PF00505">
    <property type="entry name" value="HMG_box"/>
    <property type="match status" value="1"/>
</dbReference>
<dbReference type="VEuPathDB" id="ToxoDB:LOC34619307"/>
<sequence length="143" mass="15045">MTSSKSTRRGSGSGSAAKGVTPAAPQPTKVFHKSGSSNANASIGISSSSAASAAPVHRGIKKHQKDAGAPKRPLSAYMLFAREKRGEVLQQQPELKSSVKDVAKILGDMWRTASALEKQHFVAAAAKEKTKYGHALAAYKQTK</sequence>
<name>A0A1D3D8S6_9EIME</name>
<dbReference type="AlphaFoldDB" id="A0A1D3D8S6"/>
<dbReference type="EMBL" id="JROU02000264">
    <property type="protein sequence ID" value="OEH79834.1"/>
    <property type="molecule type" value="Genomic_DNA"/>
</dbReference>
<evidence type="ECO:0000313" key="2">
    <source>
        <dbReference type="Proteomes" id="UP000095192"/>
    </source>
</evidence>
<dbReference type="SMART" id="SM00398">
    <property type="entry name" value="HMG"/>
    <property type="match status" value="1"/>
</dbReference>
<dbReference type="PANTHER" id="PTHR48112:SF22">
    <property type="entry name" value="MITOCHONDRIAL TRANSCRIPTION FACTOR A, ISOFORM B"/>
    <property type="match status" value="1"/>
</dbReference>
<dbReference type="PANTHER" id="PTHR48112">
    <property type="entry name" value="HIGH MOBILITY GROUP PROTEIN DSP1"/>
    <property type="match status" value="1"/>
</dbReference>
<accession>A0A1D3D8S6</accession>
<comment type="caution">
    <text evidence="1">The sequence shown here is derived from an EMBL/GenBank/DDBJ whole genome shotgun (WGS) entry which is preliminary data.</text>
</comment>
<dbReference type="InterPro" id="IPR050342">
    <property type="entry name" value="HMGB"/>
</dbReference>
<evidence type="ECO:0000313" key="1">
    <source>
        <dbReference type="EMBL" id="OEH79834.1"/>
    </source>
</evidence>
<organism evidence="1 2">
    <name type="scientific">Cyclospora cayetanensis</name>
    <dbReference type="NCBI Taxonomy" id="88456"/>
    <lineage>
        <taxon>Eukaryota</taxon>
        <taxon>Sar</taxon>
        <taxon>Alveolata</taxon>
        <taxon>Apicomplexa</taxon>
        <taxon>Conoidasida</taxon>
        <taxon>Coccidia</taxon>
        <taxon>Eucoccidiorida</taxon>
        <taxon>Eimeriorina</taxon>
        <taxon>Eimeriidae</taxon>
        <taxon>Cyclospora</taxon>
    </lineage>
</organism>
<dbReference type="PROSITE" id="PS50118">
    <property type="entry name" value="HMG_BOX_2"/>
    <property type="match status" value="1"/>
</dbReference>